<evidence type="ECO:0000313" key="2">
    <source>
        <dbReference type="Proteomes" id="UP001054252"/>
    </source>
</evidence>
<dbReference type="Proteomes" id="UP001054252">
    <property type="component" value="Unassembled WGS sequence"/>
</dbReference>
<sequence length="115" mass="13321">MHWFQGNIWDYERKPQVTRTLGYPLAMIDRIPEITEARNIELGPGLQDFRKVKGVCPTAYLLIYHFVGHWITTFVSCTHQNISSNILGLATNGWRMLGKRSRLPMKHLDAPGKWL</sequence>
<protein>
    <submittedName>
        <fullName evidence="1">Uncharacterized protein</fullName>
    </submittedName>
</protein>
<evidence type="ECO:0000313" key="1">
    <source>
        <dbReference type="EMBL" id="GKU94857.1"/>
    </source>
</evidence>
<comment type="caution">
    <text evidence="1">The sequence shown here is derived from an EMBL/GenBank/DDBJ whole genome shotgun (WGS) entry which is preliminary data.</text>
</comment>
<proteinExistence type="predicted"/>
<name>A0AAV5I7C8_9ROSI</name>
<gene>
    <name evidence="1" type="ORF">SLEP1_g8291</name>
</gene>
<accession>A0AAV5I7C8</accession>
<reference evidence="1 2" key="1">
    <citation type="journal article" date="2021" name="Commun. Biol.">
        <title>The genome of Shorea leprosula (Dipterocarpaceae) highlights the ecological relevance of drought in aseasonal tropical rainforests.</title>
        <authorList>
            <person name="Ng K.K.S."/>
            <person name="Kobayashi M.J."/>
            <person name="Fawcett J.A."/>
            <person name="Hatakeyama M."/>
            <person name="Paape T."/>
            <person name="Ng C.H."/>
            <person name="Ang C.C."/>
            <person name="Tnah L.H."/>
            <person name="Lee C.T."/>
            <person name="Nishiyama T."/>
            <person name="Sese J."/>
            <person name="O'Brien M.J."/>
            <person name="Copetti D."/>
            <person name="Mohd Noor M.I."/>
            <person name="Ong R.C."/>
            <person name="Putra M."/>
            <person name="Sireger I.Z."/>
            <person name="Indrioko S."/>
            <person name="Kosugi Y."/>
            <person name="Izuno A."/>
            <person name="Isagi Y."/>
            <person name="Lee S.L."/>
            <person name="Shimizu K.K."/>
        </authorList>
    </citation>
    <scope>NUCLEOTIDE SEQUENCE [LARGE SCALE GENOMIC DNA]</scope>
    <source>
        <strain evidence="1">214</strain>
    </source>
</reference>
<organism evidence="1 2">
    <name type="scientific">Rubroshorea leprosula</name>
    <dbReference type="NCBI Taxonomy" id="152421"/>
    <lineage>
        <taxon>Eukaryota</taxon>
        <taxon>Viridiplantae</taxon>
        <taxon>Streptophyta</taxon>
        <taxon>Embryophyta</taxon>
        <taxon>Tracheophyta</taxon>
        <taxon>Spermatophyta</taxon>
        <taxon>Magnoliopsida</taxon>
        <taxon>eudicotyledons</taxon>
        <taxon>Gunneridae</taxon>
        <taxon>Pentapetalae</taxon>
        <taxon>rosids</taxon>
        <taxon>malvids</taxon>
        <taxon>Malvales</taxon>
        <taxon>Dipterocarpaceae</taxon>
        <taxon>Rubroshorea</taxon>
    </lineage>
</organism>
<dbReference type="AlphaFoldDB" id="A0AAV5I7C8"/>
<dbReference type="EMBL" id="BPVZ01000008">
    <property type="protein sequence ID" value="GKU94857.1"/>
    <property type="molecule type" value="Genomic_DNA"/>
</dbReference>
<keyword evidence="2" id="KW-1185">Reference proteome</keyword>